<name>A0ABR2L918_9EUKA</name>
<evidence type="ECO:0000313" key="3">
    <source>
        <dbReference type="Proteomes" id="UP001470230"/>
    </source>
</evidence>
<dbReference type="EMBL" id="JAPFFF010000001">
    <property type="protein sequence ID" value="KAK8899491.1"/>
    <property type="molecule type" value="Genomic_DNA"/>
</dbReference>
<comment type="caution">
    <text evidence="2">The sequence shown here is derived from an EMBL/GenBank/DDBJ whole genome shotgun (WGS) entry which is preliminary data.</text>
</comment>
<dbReference type="Proteomes" id="UP001470230">
    <property type="component" value="Unassembled WGS sequence"/>
</dbReference>
<evidence type="ECO:0000256" key="1">
    <source>
        <dbReference type="SAM" id="Phobius"/>
    </source>
</evidence>
<keyword evidence="1" id="KW-0472">Membrane</keyword>
<organism evidence="2 3">
    <name type="scientific">Tritrichomonas musculus</name>
    <dbReference type="NCBI Taxonomy" id="1915356"/>
    <lineage>
        <taxon>Eukaryota</taxon>
        <taxon>Metamonada</taxon>
        <taxon>Parabasalia</taxon>
        <taxon>Tritrichomonadida</taxon>
        <taxon>Tritrichomonadidae</taxon>
        <taxon>Tritrichomonas</taxon>
    </lineage>
</organism>
<accession>A0ABR2L918</accession>
<evidence type="ECO:0000313" key="2">
    <source>
        <dbReference type="EMBL" id="KAK8899491.1"/>
    </source>
</evidence>
<keyword evidence="3" id="KW-1185">Reference proteome</keyword>
<protein>
    <submittedName>
        <fullName evidence="2">Uncharacterized protein</fullName>
    </submittedName>
</protein>
<feature type="transmembrane region" description="Helical" evidence="1">
    <location>
        <begin position="1580"/>
        <end position="1603"/>
    </location>
</feature>
<proteinExistence type="predicted"/>
<keyword evidence="1" id="KW-1133">Transmembrane helix</keyword>
<reference evidence="2 3" key="1">
    <citation type="submission" date="2024-04" db="EMBL/GenBank/DDBJ databases">
        <title>Tritrichomonas musculus Genome.</title>
        <authorList>
            <person name="Alves-Ferreira E."/>
            <person name="Grigg M."/>
            <person name="Lorenzi H."/>
            <person name="Galac M."/>
        </authorList>
    </citation>
    <scope>NUCLEOTIDE SEQUENCE [LARGE SCALE GENOMIC DNA]</scope>
    <source>
        <strain evidence="2 3">EAF2021</strain>
    </source>
</reference>
<sequence length="1614" mass="185368">MFFIFSILAHSLIPERFRELAEKALYNSTFKVPKKFREDTKYPGNYTFGNAFFILHKVLTSSQTNDIKGYAVDDDYAAIVKRKKFKIADGFTLLDIKTQEFYLMERVVASDDKISVYKMKSINMFSVFSDIVMKGKTPMLSFKKDFNWDHSRDRPILSENSKNVLVGAGASFSASFKAKARFKSLKKAEINCEVSLTGKIGAEFRVKMAKHLSYPDFPLFDKELPIPGFGFNFRFLGLKFQFDLSLTFGILLRNLEADLYVDVDYFRGYQFTAKRVIIIKRHGRSDSGWQTDFSPIPSGSLVDGLITSLESNRLSAELALTQGIKLNVVVLSILYSDLQFGLVQPFTIEFGFSPLSCPFPYMYGSFSLPMKAFISFGGIQLRVKIFRKKIKKTLLKSIYKEMLLFHIIKTRKFCLFDSKNNNDYAITDIDDGADEDDEFVNETSDKMIILEIKNLENLKRTQSLISFHVSLSEFNSSTNSNVQVFDRRSSQFEKIVNQSNYDTVIIAINQNRVTSKVVLDFWYYNENNTIQKSQEASFFLKEYKRLGQYVRLPMYNTENTEQISASLKVTYCESITINEMYVPSTQIGMIQSDLEFGDALCLLVKDIDTEAPDHIDEDATFMSDGSLSLSFKERESFTFKDEHFLIQLDKIDLPDSPDSGTHVYYEVSAESGEPNPIKSLLISNLSYEFTNGTNFIKNDLKTKFRMTEKMNVYVSISYVINSTNITMKEPITLSEIQKSADSENQTLIKAGRSISCTFSIERYKPIIIVNSSQTNSTHRVVCKLYSLNSVKPSEYKPTTIKFKDNDLYGVFKLQKIDPKIKWLIINMPNMQPLIDAVLISDDYYQIPIDEYNDTFYIPFRRENQSINHVTIKHVIQGNFVDEETIYFSSKYYKVDFDEIVVALVAVRAINNQYSITNIENTIQTLIDYGDESFQFLALEYKKDKVIYIASSLIIIDEEHPLAEKTIPDFPNWKSVIYEVWCERAEEIIIHDKTTGITIENNFQKNGQFFSLSVTPGHIIDFIPICNRNISQSMCYFKQTFDINEGYSIFRYADKNGITILDTSLPDLFEQEDRQGLIEEVINKSKNFYYMTFFKDPIQIIRNYKTQLDLELRVIDVKGKYKKFCIHDPDGYIIPVSRPYYTDNYDLFMNEFGIADTDSQYLDFSSGDDSCIYATYANTLYNDTDTNSSDYEDAEDGQSGISLLSENSSSVIKPSTKICDIAKSIKVSMYKDITVLIPPGSFYSEIISMKKTFEEDWLFNIKLLNLEIHDYFYKTKMRVTPQTNNSICILYLPYKEFQFNYNLNDDEIISSQTNTTVNYIGGNLNYFLPENHSTIIDLGESNEINLNLYGNGTLKLRTNNHSVIIINGTFNLNSPKCIRVNNEVKLIEIQNVNVTKNAELYALNENNEKVNISIINVTLLPHSKAKFTNIEIVDTFLIKQTATAILDNSVSLKTTTLIIDMMKYQNDLIPMITGSIPEPPKVILIQQNKDEVPRNFDDEYLILDGMFDCEMWIERMKVNNSFLNNARCTNNYTSNDTNNSTSNDTNIVRLMTLDENRAFIKFGVPSPNQVVVKESYMPKGMIVIIVFSVLDFLLLVFLITCLVIQCKSGGIDVLP</sequence>
<gene>
    <name evidence="2" type="ORF">M9Y10_001807</name>
</gene>
<keyword evidence="1" id="KW-0812">Transmembrane</keyword>